<dbReference type="InterPro" id="IPR052722">
    <property type="entry name" value="PgpH_phosphodiesterase"/>
</dbReference>
<evidence type="ECO:0000259" key="2">
    <source>
        <dbReference type="PROSITE" id="PS51831"/>
    </source>
</evidence>
<dbReference type="EMBL" id="JAUEIF010000003">
    <property type="protein sequence ID" value="MDN0024977.1"/>
    <property type="molecule type" value="Genomic_DNA"/>
</dbReference>
<feature type="transmembrane region" description="Helical" evidence="1">
    <location>
        <begin position="15"/>
        <end position="33"/>
    </location>
</feature>
<comment type="caution">
    <text evidence="4">The sequence shown here is derived from an EMBL/GenBank/DDBJ whole genome shotgun (WGS) entry which is preliminary data.</text>
</comment>
<feature type="domain" description="HD" evidence="2">
    <location>
        <begin position="475"/>
        <end position="569"/>
    </location>
</feature>
<dbReference type="SMART" id="SM00471">
    <property type="entry name" value="HDc"/>
    <property type="match status" value="1"/>
</dbReference>
<keyword evidence="1" id="KW-0472">Membrane</keyword>
<feature type="transmembrane region" description="Helical" evidence="1">
    <location>
        <begin position="421"/>
        <end position="442"/>
    </location>
</feature>
<dbReference type="InterPro" id="IPR006675">
    <property type="entry name" value="HDIG_dom"/>
</dbReference>
<dbReference type="PANTHER" id="PTHR36442">
    <property type="entry name" value="CYCLIC-DI-AMP PHOSPHODIESTERASE PGPH"/>
    <property type="match status" value="1"/>
</dbReference>
<feature type="transmembrane region" description="Helical" evidence="1">
    <location>
        <begin position="391"/>
        <end position="409"/>
    </location>
</feature>
<keyword evidence="1" id="KW-1133">Transmembrane helix</keyword>
<dbReference type="PROSITE" id="PS51831">
    <property type="entry name" value="HD"/>
    <property type="match status" value="1"/>
</dbReference>
<gene>
    <name evidence="3" type="ORF">QVN81_04985</name>
    <name evidence="4" type="ORF">QVN84_05520</name>
</gene>
<proteinExistence type="predicted"/>
<organism evidence="4 6">
    <name type="scientific">Leyella lascolaii</name>
    <dbReference type="NCBI Taxonomy" id="1776379"/>
    <lineage>
        <taxon>Bacteria</taxon>
        <taxon>Pseudomonadati</taxon>
        <taxon>Bacteroidota</taxon>
        <taxon>Bacteroidia</taxon>
        <taxon>Bacteroidales</taxon>
        <taxon>Prevotellaceae</taxon>
        <taxon>Leyella</taxon>
    </lineage>
</organism>
<dbReference type="InterPro" id="IPR011621">
    <property type="entry name" value="Metal-dep_PHydrolase_7TM_intra"/>
</dbReference>
<evidence type="ECO:0000313" key="5">
    <source>
        <dbReference type="Proteomes" id="UP001167831"/>
    </source>
</evidence>
<feature type="transmembrane region" description="Helical" evidence="1">
    <location>
        <begin position="320"/>
        <end position="338"/>
    </location>
</feature>
<dbReference type="AlphaFoldDB" id="A0AAW7JHK2"/>
<keyword evidence="1" id="KW-0812">Transmembrane</keyword>
<dbReference type="Pfam" id="PF01966">
    <property type="entry name" value="HD"/>
    <property type="match status" value="1"/>
</dbReference>
<evidence type="ECO:0000313" key="6">
    <source>
        <dbReference type="Proteomes" id="UP001168478"/>
    </source>
</evidence>
<dbReference type="NCBIfam" id="TIGR00277">
    <property type="entry name" value="HDIG"/>
    <property type="match status" value="1"/>
</dbReference>
<dbReference type="InterPro" id="IPR006674">
    <property type="entry name" value="HD_domain"/>
</dbReference>
<reference evidence="4" key="1">
    <citation type="submission" date="2023-06" db="EMBL/GenBank/DDBJ databases">
        <authorList>
            <person name="Zeman M."/>
            <person name="Kubasova T."/>
            <person name="Jahodarova E."/>
            <person name="Nykrynova M."/>
            <person name="Rychlik I."/>
        </authorList>
    </citation>
    <scope>NUCLEOTIDE SEQUENCE</scope>
    <source>
        <strain evidence="4">ET15</strain>
        <strain evidence="3">ET37</strain>
    </source>
</reference>
<dbReference type="Gene3D" id="1.10.3210.10">
    <property type="entry name" value="Hypothetical protein af1432"/>
    <property type="match status" value="1"/>
</dbReference>
<feature type="transmembrane region" description="Helical" evidence="1">
    <location>
        <begin position="358"/>
        <end position="379"/>
    </location>
</feature>
<feature type="transmembrane region" description="Helical" evidence="1">
    <location>
        <begin position="297"/>
        <end position="315"/>
    </location>
</feature>
<reference evidence="4" key="2">
    <citation type="submission" date="2023-08" db="EMBL/GenBank/DDBJ databases">
        <title>Identification and characterization of horizontal gene transfer across gut microbiota members of farm animals based on homology search.</title>
        <authorList>
            <person name="Schwarzerova J."/>
            <person name="Nykrynova M."/>
            <person name="Jureckova K."/>
            <person name="Cejkova D."/>
            <person name="Rychlik I."/>
        </authorList>
    </citation>
    <scope>NUCLEOTIDE SEQUENCE</scope>
    <source>
        <strain evidence="4">ET15</strain>
        <strain evidence="3">ET37</strain>
    </source>
</reference>
<name>A0AAW7JHK2_9BACT</name>
<dbReference type="InterPro" id="IPR003607">
    <property type="entry name" value="HD/PDEase_dom"/>
</dbReference>
<keyword evidence="5" id="KW-1185">Reference proteome</keyword>
<dbReference type="EMBL" id="JAUEIE010000003">
    <property type="protein sequence ID" value="MDN0022378.1"/>
    <property type="molecule type" value="Genomic_DNA"/>
</dbReference>
<dbReference type="Pfam" id="PF07698">
    <property type="entry name" value="7TM-7TMR_HD"/>
    <property type="match status" value="1"/>
</dbReference>
<dbReference type="PANTHER" id="PTHR36442:SF1">
    <property type="entry name" value="CYCLIC-DI-AMP PHOSPHODIESTERASE PGPH"/>
    <property type="match status" value="1"/>
</dbReference>
<evidence type="ECO:0000313" key="3">
    <source>
        <dbReference type="EMBL" id="MDN0022378.1"/>
    </source>
</evidence>
<dbReference type="CDD" id="cd00077">
    <property type="entry name" value="HDc"/>
    <property type="match status" value="1"/>
</dbReference>
<evidence type="ECO:0000313" key="4">
    <source>
        <dbReference type="EMBL" id="MDN0024977.1"/>
    </source>
</evidence>
<evidence type="ECO:0000256" key="1">
    <source>
        <dbReference type="SAM" id="Phobius"/>
    </source>
</evidence>
<protein>
    <submittedName>
        <fullName evidence="4">HDIG domain-containing protein</fullName>
    </submittedName>
</protein>
<sequence>MNIQNKNRGKNLRNIIIRISLIAVTVLVIVWSLPRTESKHYRYDIGKPWMYSSFIAKFDFPIYKTDEIIKQQEDSVLANYQPYYNYDKNVEQTELKKLWNDFRNGIPGLPANYLKIIADRLHRIYQSGIMDTPEYNEIYKDSSNMVRIVDGTNAQSTRITYVFSTMTAYEFLFMDERLAQQRQILQKCDLNNYIEPNLIYDKERNETERSDLLSSIPSASGMVMSGQKIIDRGDIVDEHIYRVLSSFEREMQRRGASANQITSILIGQTIFVTIMIMLFTAYLGLFRRDYFDKPRSIAMLYALITIFPVIVSFFMRHNFLSVYIIPFAIVPIFVRVFMDSRTAFVTHVTMILICTTAVKYQYEFIIIQLVSGLIAIYSLRELLHRSQVFKAALFVTAGSSAVYFALQMIQDTDFPMLDGDMYYHFCVNGVLVLLSYPLMFIIEKTFGFTSSVMLFELSNTNRGLPHDLSATAPGTFQHSITVGNLAAEIASKIGANSLLVRTGALYHDIGKMSDPVFFTENQAGVNPHENISDKESARIVISHVTEGVKMAEKAGLPGIIKDFILTHHGCGMAKYFYINYKNKHPDEDVDPTPFTYPGPNPFTREQAILMMADGVEAASRSLPTYTEESISALVNKIIDSQMADGFFKDCPITFHDIEQAKQVLIERLKAIYHTRISYPELKKYEKTPDRPKRKNRWGYN</sequence>
<dbReference type="Proteomes" id="UP001167831">
    <property type="component" value="Unassembled WGS sequence"/>
</dbReference>
<dbReference type="SUPFAM" id="SSF109604">
    <property type="entry name" value="HD-domain/PDEase-like"/>
    <property type="match status" value="1"/>
</dbReference>
<feature type="transmembrane region" description="Helical" evidence="1">
    <location>
        <begin position="261"/>
        <end position="285"/>
    </location>
</feature>
<dbReference type="InterPro" id="IPR011624">
    <property type="entry name" value="Metal-dep_PHydrolase_7TM_extra"/>
</dbReference>
<dbReference type="RefSeq" id="WP_289824942.1">
    <property type="nucleotide sequence ID" value="NZ_JAUEIE010000003.1"/>
</dbReference>
<dbReference type="Pfam" id="PF07697">
    <property type="entry name" value="7TMR-HDED"/>
    <property type="match status" value="1"/>
</dbReference>
<dbReference type="Proteomes" id="UP001168478">
    <property type="component" value="Unassembled WGS sequence"/>
</dbReference>
<accession>A0AAW7JHK2</accession>